<gene>
    <name evidence="1" type="ORF">C9I28_15255</name>
</gene>
<dbReference type="AlphaFoldDB" id="A0A2R4CB66"/>
<name>A0A2R4CB66_9BURK</name>
<dbReference type="Proteomes" id="UP000240505">
    <property type="component" value="Chromosome"/>
</dbReference>
<dbReference type="Pfam" id="PF05990">
    <property type="entry name" value="DUF900"/>
    <property type="match status" value="1"/>
</dbReference>
<sequence>MDVITSAVTAAIAEGGTSAAYQMLKARLGPRAPRVEEAILDLEQDPGSLSRQFALSDALAAAGLAGDRYLRAAARNLLDEVERRHAAMATQETHWRTSTAGETPNHAVMQVFFATDRQQTGDRHPARQFGAGRGTLAYGSCEVSIPRDHRMGELESPSLLRWQFRPDPERHVVLLRTELATREQYFPTLAQAIAASGGRSALLFVHGYRVSFEDAARRTGQIAYDLGFAGVPLFYSWPSQGRLSGYMVDETNCEWTQSKLTEFLTDFLAGTAAEHVYLLGHSMGNRALARATAAVIAARPELAGRVREIILTAPDIDADVFRRDIVPALAAAGNPVTLYASSNDEALRMSKRAHGYARAGDSGDGLVVAAGMETVDASSVDTDFIGHSYYAEGRSALADMYYLINQQLRAHQRAGLQPVDAPAGRYWTFY</sequence>
<dbReference type="InterPro" id="IPR010297">
    <property type="entry name" value="DUF900_hydrolase"/>
</dbReference>
<evidence type="ECO:0000313" key="1">
    <source>
        <dbReference type="EMBL" id="AVR96869.1"/>
    </source>
</evidence>
<dbReference type="InterPro" id="IPR029058">
    <property type="entry name" value="AB_hydrolase_fold"/>
</dbReference>
<dbReference type="EMBL" id="CP028324">
    <property type="protein sequence ID" value="AVR96869.1"/>
    <property type="molecule type" value="Genomic_DNA"/>
</dbReference>
<dbReference type="PANTHER" id="PTHR36513:SF1">
    <property type="entry name" value="TRANSMEMBRANE PROTEIN"/>
    <property type="match status" value="1"/>
</dbReference>
<dbReference type="SUPFAM" id="SSF53474">
    <property type="entry name" value="alpha/beta-Hydrolases"/>
    <property type="match status" value="1"/>
</dbReference>
<proteinExistence type="predicted"/>
<dbReference type="KEGG" id="masz:C9I28_15255"/>
<dbReference type="PANTHER" id="PTHR36513">
    <property type="entry name" value="ABC TRANSMEMBRANE TYPE-1 DOMAIN-CONTAINING PROTEIN"/>
    <property type="match status" value="1"/>
</dbReference>
<evidence type="ECO:0000313" key="2">
    <source>
        <dbReference type="Proteomes" id="UP000240505"/>
    </source>
</evidence>
<organism evidence="1 2">
    <name type="scientific">Pseudoduganella armeniaca</name>
    <dbReference type="NCBI Taxonomy" id="2072590"/>
    <lineage>
        <taxon>Bacteria</taxon>
        <taxon>Pseudomonadati</taxon>
        <taxon>Pseudomonadota</taxon>
        <taxon>Betaproteobacteria</taxon>
        <taxon>Burkholderiales</taxon>
        <taxon>Oxalobacteraceae</taxon>
        <taxon>Telluria group</taxon>
        <taxon>Pseudoduganella</taxon>
    </lineage>
</organism>
<reference evidence="1 2" key="1">
    <citation type="submission" date="2018-03" db="EMBL/GenBank/DDBJ databases">
        <title>Massilia armeniaca sp. nov., isolated from desert soil.</title>
        <authorList>
            <person name="Huang H."/>
            <person name="Ren M."/>
        </authorList>
    </citation>
    <scope>NUCLEOTIDE SEQUENCE [LARGE SCALE GENOMIC DNA]</scope>
    <source>
        <strain evidence="1 2">ZMN-3</strain>
    </source>
</reference>
<dbReference type="Gene3D" id="3.40.50.1820">
    <property type="entry name" value="alpha/beta hydrolase"/>
    <property type="match status" value="1"/>
</dbReference>
<protein>
    <recommendedName>
        <fullName evidence="3">Alpha/beta fold hydrolase</fullName>
    </recommendedName>
</protein>
<keyword evidence="2" id="KW-1185">Reference proteome</keyword>
<dbReference type="OrthoDB" id="9797755at2"/>
<evidence type="ECO:0008006" key="3">
    <source>
        <dbReference type="Google" id="ProtNLM"/>
    </source>
</evidence>
<accession>A0A2R4CB66</accession>